<reference evidence="3 4" key="1">
    <citation type="submission" date="2015-12" db="EMBL/GenBank/DDBJ databases">
        <title>Genome sequence of Mucilaginibacter gotjawali.</title>
        <authorList>
            <person name="Lee J.S."/>
            <person name="Lee K.C."/>
            <person name="Kim K.K."/>
            <person name="Lee B.W."/>
        </authorList>
    </citation>
    <scope>NUCLEOTIDE SEQUENCE [LARGE SCALE GENOMIC DNA]</scope>
    <source>
        <strain evidence="3 4">SA3-7</strain>
    </source>
</reference>
<keyword evidence="4" id="KW-1185">Reference proteome</keyword>
<dbReference type="Proteomes" id="UP000218263">
    <property type="component" value="Chromosome"/>
</dbReference>
<dbReference type="InterPro" id="IPR036249">
    <property type="entry name" value="Thioredoxin-like_sf"/>
</dbReference>
<evidence type="ECO:0000313" key="4">
    <source>
        <dbReference type="Proteomes" id="UP000218263"/>
    </source>
</evidence>
<accession>A0A0X8X462</accession>
<sequence>MWHNDLQMNFMKKLLLFFGMIIAAGCSSAQNKAIPTNIPSYHILTTDSVYVTPTNLKKDKPVLIIYFSPDCSHCQHLMYELKPKMKDFKNTQVIMITFVQQIQAIRNFVRDFDLKKYPNFTVGTEGYSMVVQRFYDVHTTPFTALYDKNKKLVKSWEKAPTVDDLTGEVKKL</sequence>
<dbReference type="KEGG" id="mgot:MgSA37_01441"/>
<dbReference type="AlphaFoldDB" id="A0A0X8X462"/>
<dbReference type="PROSITE" id="PS51352">
    <property type="entry name" value="THIOREDOXIN_2"/>
    <property type="match status" value="1"/>
</dbReference>
<dbReference type="EMBL" id="AP017313">
    <property type="protein sequence ID" value="BAU53274.1"/>
    <property type="molecule type" value="Genomic_DNA"/>
</dbReference>
<dbReference type="Pfam" id="PF00085">
    <property type="entry name" value="Thioredoxin"/>
    <property type="match status" value="1"/>
</dbReference>
<keyword evidence="1" id="KW-0732">Signal</keyword>
<feature type="domain" description="Thioredoxin" evidence="2">
    <location>
        <begin position="32"/>
        <end position="172"/>
    </location>
</feature>
<protein>
    <submittedName>
        <fullName evidence="3">Thiol-disulfide oxidoreductase</fullName>
    </submittedName>
</protein>
<dbReference type="SUPFAM" id="SSF52833">
    <property type="entry name" value="Thioredoxin-like"/>
    <property type="match status" value="1"/>
</dbReference>
<dbReference type="Gene3D" id="3.40.30.10">
    <property type="entry name" value="Glutaredoxin"/>
    <property type="match status" value="1"/>
</dbReference>
<dbReference type="InterPro" id="IPR013766">
    <property type="entry name" value="Thioredoxin_domain"/>
</dbReference>
<proteinExistence type="predicted"/>
<feature type="chain" id="PRO_5007071470" evidence="1">
    <location>
        <begin position="30"/>
        <end position="172"/>
    </location>
</feature>
<feature type="signal peptide" evidence="1">
    <location>
        <begin position="1"/>
        <end position="29"/>
    </location>
</feature>
<gene>
    <name evidence="3" type="ORF">MgSA37_01441</name>
</gene>
<evidence type="ECO:0000259" key="2">
    <source>
        <dbReference type="PROSITE" id="PS51352"/>
    </source>
</evidence>
<evidence type="ECO:0000256" key="1">
    <source>
        <dbReference type="SAM" id="SignalP"/>
    </source>
</evidence>
<name>A0A0X8X462_9SPHI</name>
<organism evidence="3 4">
    <name type="scientific">Mucilaginibacter gotjawali</name>
    <dbReference type="NCBI Taxonomy" id="1550579"/>
    <lineage>
        <taxon>Bacteria</taxon>
        <taxon>Pseudomonadati</taxon>
        <taxon>Bacteroidota</taxon>
        <taxon>Sphingobacteriia</taxon>
        <taxon>Sphingobacteriales</taxon>
        <taxon>Sphingobacteriaceae</taxon>
        <taxon>Mucilaginibacter</taxon>
    </lineage>
</organism>
<evidence type="ECO:0000313" key="3">
    <source>
        <dbReference type="EMBL" id="BAU53274.1"/>
    </source>
</evidence>